<protein>
    <submittedName>
        <fullName evidence="2">Uncharacterized protein</fullName>
    </submittedName>
</protein>
<dbReference type="HOGENOM" id="CLU_2926714_0_0_1"/>
<dbReference type="Proteomes" id="UP000026962">
    <property type="component" value="Chromosome 6"/>
</dbReference>
<sequence>MAMTARSPVSCMVPLHKRPEQGGRMPPSTYRCPGMLGGTLSLVIGPCAESEINRILIGLAD</sequence>
<evidence type="ECO:0000313" key="3">
    <source>
        <dbReference type="Proteomes" id="UP000026962"/>
    </source>
</evidence>
<evidence type="ECO:0000313" key="2">
    <source>
        <dbReference type="EnsemblPlants" id="OPUNC06G21850.1"/>
    </source>
</evidence>
<dbReference type="EnsemblPlants" id="OPUNC06G21850.1">
    <property type="protein sequence ID" value="OPUNC06G21850.1"/>
    <property type="gene ID" value="OPUNC06G21850"/>
</dbReference>
<dbReference type="AlphaFoldDB" id="A0A0E0LEG3"/>
<reference evidence="2" key="1">
    <citation type="submission" date="2015-04" db="UniProtKB">
        <authorList>
            <consortium name="EnsemblPlants"/>
        </authorList>
    </citation>
    <scope>IDENTIFICATION</scope>
</reference>
<name>A0A0E0LEG3_ORYPU</name>
<evidence type="ECO:0000256" key="1">
    <source>
        <dbReference type="SAM" id="MobiDB-lite"/>
    </source>
</evidence>
<proteinExistence type="predicted"/>
<accession>A0A0E0LEG3</accession>
<feature type="region of interest" description="Disordered" evidence="1">
    <location>
        <begin position="1"/>
        <end position="28"/>
    </location>
</feature>
<keyword evidence="3" id="KW-1185">Reference proteome</keyword>
<organism evidence="2">
    <name type="scientific">Oryza punctata</name>
    <name type="common">Red rice</name>
    <dbReference type="NCBI Taxonomy" id="4537"/>
    <lineage>
        <taxon>Eukaryota</taxon>
        <taxon>Viridiplantae</taxon>
        <taxon>Streptophyta</taxon>
        <taxon>Embryophyta</taxon>
        <taxon>Tracheophyta</taxon>
        <taxon>Spermatophyta</taxon>
        <taxon>Magnoliopsida</taxon>
        <taxon>Liliopsida</taxon>
        <taxon>Poales</taxon>
        <taxon>Poaceae</taxon>
        <taxon>BOP clade</taxon>
        <taxon>Oryzoideae</taxon>
        <taxon>Oryzeae</taxon>
        <taxon>Oryzinae</taxon>
        <taxon>Oryza</taxon>
    </lineage>
</organism>
<dbReference type="Gramene" id="OPUNC06G21850.1">
    <property type="protein sequence ID" value="OPUNC06G21850.1"/>
    <property type="gene ID" value="OPUNC06G21850"/>
</dbReference>
<reference evidence="2" key="2">
    <citation type="submission" date="2018-05" db="EMBL/GenBank/DDBJ databases">
        <title>OpunRS2 (Oryza punctata Reference Sequence Version 2).</title>
        <authorList>
            <person name="Zhang J."/>
            <person name="Kudrna D."/>
            <person name="Lee S."/>
            <person name="Talag J."/>
            <person name="Welchert J."/>
            <person name="Wing R.A."/>
        </authorList>
    </citation>
    <scope>NUCLEOTIDE SEQUENCE [LARGE SCALE GENOMIC DNA]</scope>
</reference>